<proteinExistence type="predicted"/>
<gene>
    <name evidence="7" type="primary">hcaD_1</name>
    <name evidence="7" type="ORF">GCM10017600_31030</name>
</gene>
<keyword evidence="3" id="KW-0274">FAD</keyword>
<dbReference type="Gene3D" id="3.50.50.60">
    <property type="entry name" value="FAD/NAD(P)-binding domain"/>
    <property type="match status" value="2"/>
</dbReference>
<evidence type="ECO:0000256" key="2">
    <source>
        <dbReference type="ARBA" id="ARBA00022630"/>
    </source>
</evidence>
<dbReference type="PANTHER" id="PTHR43557">
    <property type="entry name" value="APOPTOSIS-INDUCING FACTOR 1"/>
    <property type="match status" value="1"/>
</dbReference>
<evidence type="ECO:0000259" key="5">
    <source>
        <dbReference type="Pfam" id="PF07992"/>
    </source>
</evidence>
<evidence type="ECO:0000256" key="3">
    <source>
        <dbReference type="ARBA" id="ARBA00022827"/>
    </source>
</evidence>
<accession>A0A9W6I109</accession>
<dbReference type="Pfam" id="PF14759">
    <property type="entry name" value="Reductase_C"/>
    <property type="match status" value="1"/>
</dbReference>
<dbReference type="RefSeq" id="WP_271218142.1">
    <property type="nucleotide sequence ID" value="NZ_BAAAVD010000045.1"/>
</dbReference>
<dbReference type="InterPro" id="IPR028202">
    <property type="entry name" value="Reductase_C"/>
</dbReference>
<evidence type="ECO:0000313" key="8">
    <source>
        <dbReference type="Proteomes" id="UP001143474"/>
    </source>
</evidence>
<keyword evidence="2" id="KW-0285">Flavoprotein</keyword>
<comment type="cofactor">
    <cofactor evidence="1">
        <name>FAD</name>
        <dbReference type="ChEBI" id="CHEBI:57692"/>
    </cofactor>
</comment>
<comment type="caution">
    <text evidence="7">The sequence shown here is derived from an EMBL/GenBank/DDBJ whole genome shotgun (WGS) entry which is preliminary data.</text>
</comment>
<protein>
    <submittedName>
        <fullName evidence="7">Ferredoxin reductase</fullName>
    </submittedName>
</protein>
<dbReference type="SUPFAM" id="SSF55424">
    <property type="entry name" value="FAD/NAD-linked reductases, dimerisation (C-terminal) domain"/>
    <property type="match status" value="1"/>
</dbReference>
<dbReference type="GO" id="GO:0016651">
    <property type="term" value="F:oxidoreductase activity, acting on NAD(P)H"/>
    <property type="evidence" value="ECO:0007669"/>
    <property type="project" value="TreeGrafter"/>
</dbReference>
<reference evidence="7" key="2">
    <citation type="submission" date="2023-01" db="EMBL/GenBank/DDBJ databases">
        <authorList>
            <person name="Sun Q."/>
            <person name="Evtushenko L."/>
        </authorList>
    </citation>
    <scope>NUCLEOTIDE SEQUENCE</scope>
    <source>
        <strain evidence="7">VKM Ac-2007</strain>
    </source>
</reference>
<dbReference type="Pfam" id="PF07992">
    <property type="entry name" value="Pyr_redox_2"/>
    <property type="match status" value="1"/>
</dbReference>
<dbReference type="InterPro" id="IPR036188">
    <property type="entry name" value="FAD/NAD-bd_sf"/>
</dbReference>
<dbReference type="SUPFAM" id="SSF51905">
    <property type="entry name" value="FAD/NAD(P)-binding domain"/>
    <property type="match status" value="2"/>
</dbReference>
<dbReference type="EMBL" id="BSEV01000005">
    <property type="protein sequence ID" value="GLK09697.1"/>
    <property type="molecule type" value="Genomic_DNA"/>
</dbReference>
<evidence type="ECO:0000256" key="1">
    <source>
        <dbReference type="ARBA" id="ARBA00001974"/>
    </source>
</evidence>
<dbReference type="AlphaFoldDB" id="A0A9W6I109"/>
<feature type="domain" description="FAD/NAD(P)-binding" evidence="5">
    <location>
        <begin position="4"/>
        <end position="309"/>
    </location>
</feature>
<feature type="domain" description="Reductase C-terminal" evidence="6">
    <location>
        <begin position="345"/>
        <end position="405"/>
    </location>
</feature>
<reference evidence="7" key="1">
    <citation type="journal article" date="2014" name="Int. J. Syst. Evol. Microbiol.">
        <title>Complete genome sequence of Corynebacterium casei LMG S-19264T (=DSM 44701T), isolated from a smear-ripened cheese.</title>
        <authorList>
            <consortium name="US DOE Joint Genome Institute (JGI-PGF)"/>
            <person name="Walter F."/>
            <person name="Albersmeier A."/>
            <person name="Kalinowski J."/>
            <person name="Ruckert C."/>
        </authorList>
    </citation>
    <scope>NUCLEOTIDE SEQUENCE</scope>
    <source>
        <strain evidence="7">VKM Ac-2007</strain>
    </source>
</reference>
<organism evidence="7 8">
    <name type="scientific">Streptosporangium carneum</name>
    <dbReference type="NCBI Taxonomy" id="47481"/>
    <lineage>
        <taxon>Bacteria</taxon>
        <taxon>Bacillati</taxon>
        <taxon>Actinomycetota</taxon>
        <taxon>Actinomycetes</taxon>
        <taxon>Streptosporangiales</taxon>
        <taxon>Streptosporangiaceae</taxon>
        <taxon>Streptosporangium</taxon>
    </lineage>
</organism>
<keyword evidence="4" id="KW-0560">Oxidoreductase</keyword>
<evidence type="ECO:0000259" key="6">
    <source>
        <dbReference type="Pfam" id="PF14759"/>
    </source>
</evidence>
<keyword evidence="8" id="KW-1185">Reference proteome</keyword>
<dbReference type="PANTHER" id="PTHR43557:SF2">
    <property type="entry name" value="RIESKE DOMAIN-CONTAINING PROTEIN-RELATED"/>
    <property type="match status" value="1"/>
</dbReference>
<dbReference type="InterPro" id="IPR023753">
    <property type="entry name" value="FAD/NAD-binding_dom"/>
</dbReference>
<evidence type="ECO:0000256" key="4">
    <source>
        <dbReference type="ARBA" id="ARBA00023002"/>
    </source>
</evidence>
<dbReference type="InterPro" id="IPR050446">
    <property type="entry name" value="FAD-oxidoreductase/Apoptosis"/>
</dbReference>
<dbReference type="Gene3D" id="3.30.390.30">
    <property type="match status" value="1"/>
</dbReference>
<evidence type="ECO:0000313" key="7">
    <source>
        <dbReference type="EMBL" id="GLK09697.1"/>
    </source>
</evidence>
<dbReference type="GO" id="GO:0005737">
    <property type="term" value="C:cytoplasm"/>
    <property type="evidence" value="ECO:0007669"/>
    <property type="project" value="TreeGrafter"/>
</dbReference>
<dbReference type="InterPro" id="IPR016156">
    <property type="entry name" value="FAD/NAD-linked_Rdtase_dimer_sf"/>
</dbReference>
<name>A0A9W6I109_9ACTN</name>
<sequence>MSQRIVIAGASMGGLRAAERLRAGGFTGEIVAIGDETHLPYNRPPLSKEALASEVVHEAVAFRLRPAVADVTWRLGVPIAAADLAARVVRLADGTELACDGLVVATGMRPRRLPTPGPAAGRHVVRTLEDAAALRAELRPGPRVLVIGAGFIGCEVAATARLLGCPVTVVAPEAVPMLRPLGADLGAALRRRHEAEGVRFLLGRTVGRFLGEDHRTGVPADGDAPAATEAGRVSGAELSDGTVVEADVVVEAVGSTSNTEWLDGNGLDLSDGVLCDNALRVEGRSCLVAVGDVARFPNPRYDGVARRVEHWSIPTDTAKRAAVSLLADLGHAAHDPAPFAPLPTFWSDQYGLRIQSFGAPALGADDIRVLEGDLDGEVVVGYHDGGALVGVVMIGLPAAVSRYRAELMRAPVTV</sequence>
<dbReference type="PRINTS" id="PR00411">
    <property type="entry name" value="PNDRDTASEI"/>
</dbReference>
<dbReference type="Proteomes" id="UP001143474">
    <property type="component" value="Unassembled WGS sequence"/>
</dbReference>
<dbReference type="PRINTS" id="PR00368">
    <property type="entry name" value="FADPNR"/>
</dbReference>